<organism evidence="2 3">
    <name type="scientific">Quillaja saponaria</name>
    <name type="common">Soap bark tree</name>
    <dbReference type="NCBI Taxonomy" id="32244"/>
    <lineage>
        <taxon>Eukaryota</taxon>
        <taxon>Viridiplantae</taxon>
        <taxon>Streptophyta</taxon>
        <taxon>Embryophyta</taxon>
        <taxon>Tracheophyta</taxon>
        <taxon>Spermatophyta</taxon>
        <taxon>Magnoliopsida</taxon>
        <taxon>eudicotyledons</taxon>
        <taxon>Gunneridae</taxon>
        <taxon>Pentapetalae</taxon>
        <taxon>rosids</taxon>
        <taxon>fabids</taxon>
        <taxon>Fabales</taxon>
        <taxon>Quillajaceae</taxon>
        <taxon>Quillaja</taxon>
    </lineage>
</organism>
<comment type="caution">
    <text evidence="2">The sequence shown here is derived from an EMBL/GenBank/DDBJ whole genome shotgun (WGS) entry which is preliminary data.</text>
</comment>
<evidence type="ECO:0000256" key="1">
    <source>
        <dbReference type="SAM" id="MobiDB-lite"/>
    </source>
</evidence>
<evidence type="ECO:0000313" key="3">
    <source>
        <dbReference type="Proteomes" id="UP001163823"/>
    </source>
</evidence>
<name>A0AAD7KVZ5_QUISA</name>
<feature type="region of interest" description="Disordered" evidence="1">
    <location>
        <begin position="15"/>
        <end position="39"/>
    </location>
</feature>
<feature type="compositionally biased region" description="Polar residues" evidence="1">
    <location>
        <begin position="21"/>
        <end position="39"/>
    </location>
</feature>
<dbReference type="KEGG" id="qsa:O6P43_031710"/>
<feature type="compositionally biased region" description="Basic and acidic residues" evidence="1">
    <location>
        <begin position="101"/>
        <end position="112"/>
    </location>
</feature>
<proteinExistence type="predicted"/>
<dbReference type="AlphaFoldDB" id="A0AAD7KVZ5"/>
<reference evidence="2" key="1">
    <citation type="journal article" date="2023" name="Science">
        <title>Elucidation of the pathway for biosynthesis of saponin adjuvants from the soapbark tree.</title>
        <authorList>
            <person name="Reed J."/>
            <person name="Orme A."/>
            <person name="El-Demerdash A."/>
            <person name="Owen C."/>
            <person name="Martin L.B.B."/>
            <person name="Misra R.C."/>
            <person name="Kikuchi S."/>
            <person name="Rejzek M."/>
            <person name="Martin A.C."/>
            <person name="Harkess A."/>
            <person name="Leebens-Mack J."/>
            <person name="Louveau T."/>
            <person name="Stephenson M.J."/>
            <person name="Osbourn A."/>
        </authorList>
    </citation>
    <scope>NUCLEOTIDE SEQUENCE</scope>
    <source>
        <strain evidence="2">S10</strain>
    </source>
</reference>
<dbReference type="PANTHER" id="PTHR34684">
    <property type="entry name" value="OS08G0192200 PROTEIN"/>
    <property type="match status" value="1"/>
</dbReference>
<dbReference type="EMBL" id="JARAOO010000013">
    <property type="protein sequence ID" value="KAJ7946833.1"/>
    <property type="molecule type" value="Genomic_DNA"/>
</dbReference>
<sequence>MWRLRRKVGLDKRLKGRLEDGSSSNNIHRPSNWSSSMNRHTIVDNSASAQWTSRRLPENCTESLRDEELEEVLQSRIKPGRGAVGPRMDETCPYLPCPEADLSRSPDLRESRVLYGPEKPSSLKS</sequence>
<dbReference type="PANTHER" id="PTHR34684:SF1">
    <property type="entry name" value="OS08G0192200 PROTEIN"/>
    <property type="match status" value="1"/>
</dbReference>
<evidence type="ECO:0000313" key="2">
    <source>
        <dbReference type="EMBL" id="KAJ7946833.1"/>
    </source>
</evidence>
<feature type="region of interest" description="Disordered" evidence="1">
    <location>
        <begin position="95"/>
        <end position="125"/>
    </location>
</feature>
<dbReference type="Proteomes" id="UP001163823">
    <property type="component" value="Chromosome 13"/>
</dbReference>
<protein>
    <submittedName>
        <fullName evidence="2">Nucleolar protein 58-like isoform X2</fullName>
    </submittedName>
</protein>
<gene>
    <name evidence="2" type="ORF">O6P43_031710</name>
</gene>
<keyword evidence="3" id="KW-1185">Reference proteome</keyword>
<accession>A0AAD7KVZ5</accession>